<reference evidence="2" key="1">
    <citation type="submission" date="2019-12" db="EMBL/GenBank/DDBJ databases">
        <title>An insight into the sialome of adult female Ixodes ricinus ticks feeding for 6 days.</title>
        <authorList>
            <person name="Perner J."/>
            <person name="Ribeiro J.M.C."/>
        </authorList>
    </citation>
    <scope>NUCLEOTIDE SEQUENCE</scope>
    <source>
        <strain evidence="2">Semi-engorged</strain>
        <tissue evidence="2">Salivary glands</tissue>
    </source>
</reference>
<evidence type="ECO:0000313" key="2">
    <source>
        <dbReference type="EMBL" id="MXU86434.1"/>
    </source>
</evidence>
<organism evidence="2">
    <name type="scientific">Ixodes ricinus</name>
    <name type="common">Common tick</name>
    <name type="synonym">Acarus ricinus</name>
    <dbReference type="NCBI Taxonomy" id="34613"/>
    <lineage>
        <taxon>Eukaryota</taxon>
        <taxon>Metazoa</taxon>
        <taxon>Ecdysozoa</taxon>
        <taxon>Arthropoda</taxon>
        <taxon>Chelicerata</taxon>
        <taxon>Arachnida</taxon>
        <taxon>Acari</taxon>
        <taxon>Parasitiformes</taxon>
        <taxon>Ixodida</taxon>
        <taxon>Ixodoidea</taxon>
        <taxon>Ixodidae</taxon>
        <taxon>Ixodinae</taxon>
        <taxon>Ixodes</taxon>
    </lineage>
</organism>
<evidence type="ECO:0000256" key="1">
    <source>
        <dbReference type="SAM" id="SignalP"/>
    </source>
</evidence>
<feature type="signal peptide" evidence="1">
    <location>
        <begin position="1"/>
        <end position="33"/>
    </location>
</feature>
<proteinExistence type="predicted"/>
<dbReference type="EMBL" id="GIFC01004351">
    <property type="protein sequence ID" value="MXU86434.1"/>
    <property type="molecule type" value="Transcribed_RNA"/>
</dbReference>
<sequence length="91" mass="9361">MHLHVDSIFCRLHTKLGLCIASLAAWVDQGCNAGVLAPQPDAGSPGAPRPVEPAAATKARLLLPVPGTTGATGTGTVDPVTPVCEYDRVFN</sequence>
<feature type="chain" id="PRO_5025566467" evidence="1">
    <location>
        <begin position="34"/>
        <end position="91"/>
    </location>
</feature>
<protein>
    <submittedName>
        <fullName evidence="2">Putative secreted protein</fullName>
    </submittedName>
</protein>
<keyword evidence="1" id="KW-0732">Signal</keyword>
<name>A0A6B0UBI9_IXORI</name>
<dbReference type="AlphaFoldDB" id="A0A6B0UBI9"/>
<accession>A0A6B0UBI9</accession>